<sequence>MLKDKPKTSYYINYSPRITELKSIDLLSRESNNNKFIEFSSPLTWDSYKKAIDISKNIEKK</sequence>
<dbReference type="AlphaFoldDB" id="A0AAW5LEX4"/>
<dbReference type="RefSeq" id="WP_016998735.1">
    <property type="nucleotide sequence ID" value="NZ_CP065792.1"/>
</dbReference>
<dbReference type="Proteomes" id="UP001204068">
    <property type="component" value="Unassembled WGS sequence"/>
</dbReference>
<comment type="caution">
    <text evidence="1">The sequence shown here is derived from an EMBL/GenBank/DDBJ whole genome shotgun (WGS) entry which is preliminary data.</text>
</comment>
<accession>A0AAW5LEX4</accession>
<gene>
    <name evidence="1" type="ORF">NQ032_02355</name>
</gene>
<evidence type="ECO:0000313" key="1">
    <source>
        <dbReference type="EMBL" id="MCQ9302460.1"/>
    </source>
</evidence>
<name>A0AAW5LEX4_MAMSC</name>
<evidence type="ECO:0000313" key="2">
    <source>
        <dbReference type="Proteomes" id="UP001204068"/>
    </source>
</evidence>
<reference evidence="1" key="1">
    <citation type="submission" date="2022-07" db="EMBL/GenBank/DDBJ databases">
        <title>Bacterial species isolated from the porcine tonsil microbiota.</title>
        <authorList>
            <person name="Oliveira I.M.F."/>
        </authorList>
    </citation>
    <scope>NUCLEOTIDE SEQUENCE</scope>
    <source>
        <strain evidence="1">8QC2O2</strain>
    </source>
</reference>
<proteinExistence type="predicted"/>
<dbReference type="EMBL" id="JANILD010000001">
    <property type="protein sequence ID" value="MCQ9302460.1"/>
    <property type="molecule type" value="Genomic_DNA"/>
</dbReference>
<organism evidence="1 2">
    <name type="scientific">Mammaliicoccus sciuri</name>
    <name type="common">Staphylococcus sciuri</name>
    <dbReference type="NCBI Taxonomy" id="1296"/>
    <lineage>
        <taxon>Bacteria</taxon>
        <taxon>Bacillati</taxon>
        <taxon>Bacillota</taxon>
        <taxon>Bacilli</taxon>
        <taxon>Bacillales</taxon>
        <taxon>Staphylococcaceae</taxon>
        <taxon>Mammaliicoccus</taxon>
    </lineage>
</organism>
<protein>
    <submittedName>
        <fullName evidence="1">Uncharacterized protein</fullName>
    </submittedName>
</protein>